<evidence type="ECO:0000313" key="2">
    <source>
        <dbReference type="Proteomes" id="UP000247781"/>
    </source>
</evidence>
<proteinExistence type="predicted"/>
<organism evidence="1 2">
    <name type="scientific">Mycolicibacterium moriokaense</name>
    <dbReference type="NCBI Taxonomy" id="39691"/>
    <lineage>
        <taxon>Bacteria</taxon>
        <taxon>Bacillati</taxon>
        <taxon>Actinomycetota</taxon>
        <taxon>Actinomycetes</taxon>
        <taxon>Mycobacteriales</taxon>
        <taxon>Mycobacteriaceae</taxon>
        <taxon>Mycolicibacterium</taxon>
    </lineage>
</organism>
<comment type="caution">
    <text evidence="1">The sequence shown here is derived from an EMBL/GenBank/DDBJ whole genome shotgun (WGS) entry which is preliminary data.</text>
</comment>
<sequence>MVGAAQQLGLTDAQAWPVLRRHLALLALEGQ</sequence>
<dbReference type="EMBL" id="QJJU01000046">
    <property type="protein sequence ID" value="PXW97900.1"/>
    <property type="molecule type" value="Genomic_DNA"/>
</dbReference>
<gene>
    <name evidence="1" type="ORF">C8E89_14621</name>
</gene>
<keyword evidence="2" id="KW-1185">Reference proteome</keyword>
<dbReference type="AlphaFoldDB" id="A0A318H380"/>
<reference evidence="1 2" key="2">
    <citation type="submission" date="2018-06" db="EMBL/GenBank/DDBJ databases">
        <title>Sequencing of bacterial isolates from soil warming experiment in Harvard Forest, Massachusetts, USA.</title>
        <authorList>
            <person name="Deangelis K.PhD."/>
        </authorList>
    </citation>
    <scope>NUCLEOTIDE SEQUENCE [LARGE SCALE GENOMIC DNA]</scope>
    <source>
        <strain evidence="1 2">GAS496</strain>
    </source>
</reference>
<name>A0A318H380_9MYCO</name>
<accession>A0A318H380</accession>
<protein>
    <submittedName>
        <fullName evidence="1">Uncharacterized protein</fullName>
    </submittedName>
</protein>
<dbReference type="Proteomes" id="UP000247781">
    <property type="component" value="Unassembled WGS sequence"/>
</dbReference>
<evidence type="ECO:0000313" key="1">
    <source>
        <dbReference type="EMBL" id="PXW97900.1"/>
    </source>
</evidence>
<reference evidence="2" key="1">
    <citation type="submission" date="2018-05" db="EMBL/GenBank/DDBJ databases">
        <authorList>
            <person name="Deangelis K."/>
            <person name="Huntemann M."/>
            <person name="Clum A."/>
            <person name="Pillay M."/>
            <person name="Palaniappan K."/>
            <person name="Varghese N."/>
            <person name="Mikhailova N."/>
            <person name="Stamatis D."/>
            <person name="Reddy T."/>
            <person name="Daum C."/>
            <person name="Shapiro N."/>
            <person name="Ivanova N."/>
            <person name="Kyrpides N."/>
            <person name="Woyke T."/>
        </authorList>
    </citation>
    <scope>NUCLEOTIDE SEQUENCE [LARGE SCALE GENOMIC DNA]</scope>
    <source>
        <strain evidence="2">GAS496</strain>
    </source>
</reference>